<name>A0A7X2II18_9BURK</name>
<evidence type="ECO:0000256" key="1">
    <source>
        <dbReference type="ARBA" id="ARBA00004571"/>
    </source>
</evidence>
<evidence type="ECO:0000256" key="6">
    <source>
        <dbReference type="ARBA" id="ARBA00022729"/>
    </source>
</evidence>
<dbReference type="GO" id="GO:0006811">
    <property type="term" value="P:monoatomic ion transport"/>
    <property type="evidence" value="ECO:0007669"/>
    <property type="project" value="UniProtKB-KW"/>
</dbReference>
<gene>
    <name evidence="13" type="ORF">GJ700_01600</name>
</gene>
<dbReference type="SUPFAM" id="SSF56935">
    <property type="entry name" value="Porins"/>
    <property type="match status" value="1"/>
</dbReference>
<proteinExistence type="predicted"/>
<dbReference type="PANTHER" id="PTHR34501">
    <property type="entry name" value="PROTEIN YDDL-RELATED"/>
    <property type="match status" value="1"/>
</dbReference>
<evidence type="ECO:0000256" key="2">
    <source>
        <dbReference type="ARBA" id="ARBA00011233"/>
    </source>
</evidence>
<dbReference type="PANTHER" id="PTHR34501:SF9">
    <property type="entry name" value="MAJOR OUTER MEMBRANE PROTEIN P.IA"/>
    <property type="match status" value="1"/>
</dbReference>
<dbReference type="GO" id="GO:0009279">
    <property type="term" value="C:cell outer membrane"/>
    <property type="evidence" value="ECO:0007669"/>
    <property type="project" value="UniProtKB-SubCell"/>
</dbReference>
<evidence type="ECO:0000256" key="8">
    <source>
        <dbReference type="ARBA" id="ARBA00023114"/>
    </source>
</evidence>
<evidence type="ECO:0000256" key="7">
    <source>
        <dbReference type="ARBA" id="ARBA00023065"/>
    </source>
</evidence>
<dbReference type="InterPro" id="IPR023614">
    <property type="entry name" value="Porin_dom_sf"/>
</dbReference>
<evidence type="ECO:0000256" key="5">
    <source>
        <dbReference type="ARBA" id="ARBA00022692"/>
    </source>
</evidence>
<keyword evidence="8" id="KW-0626">Porin</keyword>
<protein>
    <submittedName>
        <fullName evidence="13">Porin</fullName>
    </submittedName>
</protein>
<evidence type="ECO:0000256" key="4">
    <source>
        <dbReference type="ARBA" id="ARBA00022452"/>
    </source>
</evidence>
<keyword evidence="10" id="KW-0998">Cell outer membrane</keyword>
<dbReference type="GO" id="GO:0015288">
    <property type="term" value="F:porin activity"/>
    <property type="evidence" value="ECO:0007669"/>
    <property type="project" value="UniProtKB-KW"/>
</dbReference>
<feature type="chain" id="PRO_5031263614" evidence="11">
    <location>
        <begin position="24"/>
        <end position="339"/>
    </location>
</feature>
<comment type="caution">
    <text evidence="13">The sequence shown here is derived from an EMBL/GenBank/DDBJ whole genome shotgun (WGS) entry which is preliminary data.</text>
</comment>
<evidence type="ECO:0000259" key="12">
    <source>
        <dbReference type="Pfam" id="PF13609"/>
    </source>
</evidence>
<accession>A0A7X2II18</accession>
<dbReference type="Gene3D" id="2.40.160.10">
    <property type="entry name" value="Porin"/>
    <property type="match status" value="1"/>
</dbReference>
<comment type="subunit">
    <text evidence="2">Homotrimer.</text>
</comment>
<evidence type="ECO:0000256" key="9">
    <source>
        <dbReference type="ARBA" id="ARBA00023136"/>
    </source>
</evidence>
<dbReference type="CDD" id="cd00342">
    <property type="entry name" value="gram_neg_porins"/>
    <property type="match status" value="1"/>
</dbReference>
<organism evidence="13 14">
    <name type="scientific">Pseudoduganella rivuli</name>
    <dbReference type="NCBI Taxonomy" id="2666085"/>
    <lineage>
        <taxon>Bacteria</taxon>
        <taxon>Pseudomonadati</taxon>
        <taxon>Pseudomonadota</taxon>
        <taxon>Betaproteobacteria</taxon>
        <taxon>Burkholderiales</taxon>
        <taxon>Oxalobacteraceae</taxon>
        <taxon>Telluria group</taxon>
        <taxon>Pseudoduganella</taxon>
    </lineage>
</organism>
<evidence type="ECO:0000313" key="13">
    <source>
        <dbReference type="EMBL" id="MRV70416.1"/>
    </source>
</evidence>
<keyword evidence="3" id="KW-0813">Transport</keyword>
<dbReference type="RefSeq" id="WP_154370892.1">
    <property type="nucleotide sequence ID" value="NZ_WKJJ01000001.1"/>
</dbReference>
<dbReference type="AlphaFoldDB" id="A0A7X2II18"/>
<evidence type="ECO:0000313" key="14">
    <source>
        <dbReference type="Proteomes" id="UP000446768"/>
    </source>
</evidence>
<dbReference type="GO" id="GO:0046930">
    <property type="term" value="C:pore complex"/>
    <property type="evidence" value="ECO:0007669"/>
    <property type="project" value="UniProtKB-KW"/>
</dbReference>
<keyword evidence="6 11" id="KW-0732">Signal</keyword>
<evidence type="ECO:0000256" key="10">
    <source>
        <dbReference type="ARBA" id="ARBA00023237"/>
    </source>
</evidence>
<dbReference type="InterPro" id="IPR033900">
    <property type="entry name" value="Gram_neg_porin_domain"/>
</dbReference>
<sequence>MNTTLCKAAAAVAMATLAVTAQAQQANITMWGLLDVSLKSVSTGGVSATQMATDGMQNSRLGFRVEEDLGSGLRAGAWLEMAPVADTGAMYPSGKLWHRRSTVSLYTGAGELRLGRDLNPTFYNLAVFDPFSAVGVGASFNLVTNLGSGAATLLRTDNAVSYNLPANQGGWYGQVQVAPGEGVAGNRYGGARIGYQSGPWNAAVAYAHTGTATSTPFKLMNAGLSYDAGVAKVMLLLNGAQYGALKQTSWQLGVTVPVGLGLIKASYQHANASGAGTDANDANQAALGYVYNLSKRTALYGTYSHLSNSGKASFKVGTPPGAVAGANSRGVEIGIMHAF</sequence>
<dbReference type="InterPro" id="IPR050298">
    <property type="entry name" value="Gram-neg_bact_OMP"/>
</dbReference>
<evidence type="ECO:0000256" key="3">
    <source>
        <dbReference type="ARBA" id="ARBA00022448"/>
    </source>
</evidence>
<dbReference type="Pfam" id="PF13609">
    <property type="entry name" value="Porin_4"/>
    <property type="match status" value="1"/>
</dbReference>
<keyword evidence="14" id="KW-1185">Reference proteome</keyword>
<evidence type="ECO:0000256" key="11">
    <source>
        <dbReference type="SAM" id="SignalP"/>
    </source>
</evidence>
<keyword evidence="7" id="KW-0406">Ion transport</keyword>
<dbReference type="Proteomes" id="UP000446768">
    <property type="component" value="Unassembled WGS sequence"/>
</dbReference>
<keyword evidence="5" id="KW-0812">Transmembrane</keyword>
<keyword evidence="4" id="KW-1134">Transmembrane beta strand</keyword>
<comment type="subcellular location">
    <subcellularLocation>
        <location evidence="1">Cell outer membrane</location>
        <topology evidence="1">Multi-pass membrane protein</topology>
    </subcellularLocation>
</comment>
<reference evidence="13 14" key="1">
    <citation type="submission" date="2019-11" db="EMBL/GenBank/DDBJ databases">
        <title>Novel species isolated from a subtropical stream in China.</title>
        <authorList>
            <person name="Lu H."/>
        </authorList>
    </citation>
    <scope>NUCLEOTIDE SEQUENCE [LARGE SCALE GENOMIC DNA]</scope>
    <source>
        <strain evidence="13 14">FT92W</strain>
    </source>
</reference>
<feature type="signal peptide" evidence="11">
    <location>
        <begin position="1"/>
        <end position="23"/>
    </location>
</feature>
<feature type="domain" description="Porin" evidence="12">
    <location>
        <begin position="10"/>
        <end position="310"/>
    </location>
</feature>
<keyword evidence="9" id="KW-0472">Membrane</keyword>
<dbReference type="EMBL" id="WKJJ01000001">
    <property type="protein sequence ID" value="MRV70416.1"/>
    <property type="molecule type" value="Genomic_DNA"/>
</dbReference>